<sequence length="328" mass="37734">MEDTCPVLYPNPLEVHVNNRRQIVSHLSSDQVYLYDEANQAKEVSLQSYFHQDDYVCDDLEGYPKKVTNPFGADGGWNEDRLWENHEDSDGAFPPELCARLVDDILGNLKGEEEGAHKGKKRIYKSDLVDDPIWSRLRKGNMLAKFTDDIDGITVPWSYLGTYGSTFPIHIEDAELLSANFQLAGVPKIWWTVVYEDVDKFIKLHRSEYATYKNCTAGYYHKAGFISPVTLDEHGIRYTIAVQRPQEMVVTFPKGFHQGVNLGFNINEAVNFTIPEWEDFSTKSSLCWCPNRRDTTWTLKEAFREQGVEIARPDHEKFMALKKRASKH</sequence>
<dbReference type="InterPro" id="IPR003347">
    <property type="entry name" value="JmjC_dom"/>
</dbReference>
<dbReference type="GO" id="GO:0010468">
    <property type="term" value="P:regulation of gene expression"/>
    <property type="evidence" value="ECO:0007669"/>
    <property type="project" value="TreeGrafter"/>
</dbReference>
<protein>
    <recommendedName>
        <fullName evidence="1">JmjC domain-containing protein</fullName>
    </recommendedName>
</protein>
<dbReference type="EMBL" id="JBCAWK010000006">
    <property type="protein sequence ID" value="KAK8854977.1"/>
    <property type="molecule type" value="Genomic_DNA"/>
</dbReference>
<evidence type="ECO:0000313" key="3">
    <source>
        <dbReference type="Proteomes" id="UP001388673"/>
    </source>
</evidence>
<comment type="caution">
    <text evidence="2">The sequence shown here is derived from an EMBL/GenBank/DDBJ whole genome shotgun (WGS) entry which is preliminary data.</text>
</comment>
<dbReference type="Gene3D" id="2.60.120.650">
    <property type="entry name" value="Cupin"/>
    <property type="match status" value="1"/>
</dbReference>
<feature type="domain" description="JmjC" evidence="1">
    <location>
        <begin position="122"/>
        <end position="289"/>
    </location>
</feature>
<evidence type="ECO:0000313" key="2">
    <source>
        <dbReference type="EMBL" id="KAK8854977.1"/>
    </source>
</evidence>
<dbReference type="GO" id="GO:0051864">
    <property type="term" value="F:histone H3K36 demethylase activity"/>
    <property type="evidence" value="ECO:0007669"/>
    <property type="project" value="TreeGrafter"/>
</dbReference>
<keyword evidence="3" id="KW-1185">Reference proteome</keyword>
<dbReference type="KEGG" id="kne:92180975"/>
<dbReference type="PANTHER" id="PTHR10694:SF7">
    <property type="entry name" value="[HISTONE H3]-TRIMETHYL-L-LYSINE(9) DEMETHYLASE"/>
    <property type="match status" value="1"/>
</dbReference>
<dbReference type="GO" id="GO:0005634">
    <property type="term" value="C:nucleus"/>
    <property type="evidence" value="ECO:0007669"/>
    <property type="project" value="TreeGrafter"/>
</dbReference>
<dbReference type="PROSITE" id="PS51184">
    <property type="entry name" value="JMJC"/>
    <property type="match status" value="1"/>
</dbReference>
<dbReference type="AlphaFoldDB" id="A0AAW0YZ44"/>
<dbReference type="GO" id="GO:0032454">
    <property type="term" value="F:histone H3K9 demethylase activity"/>
    <property type="evidence" value="ECO:0007669"/>
    <property type="project" value="TreeGrafter"/>
</dbReference>
<dbReference type="RefSeq" id="XP_066803215.1">
    <property type="nucleotide sequence ID" value="XM_066946823.1"/>
</dbReference>
<dbReference type="SUPFAM" id="SSF51197">
    <property type="entry name" value="Clavaminate synthase-like"/>
    <property type="match status" value="1"/>
</dbReference>
<dbReference type="GeneID" id="92180975"/>
<gene>
    <name evidence="2" type="ORF">IAR55_003717</name>
</gene>
<accession>A0AAW0YZ44</accession>
<proteinExistence type="predicted"/>
<dbReference type="SMART" id="SM00558">
    <property type="entry name" value="JmjC"/>
    <property type="match status" value="1"/>
</dbReference>
<dbReference type="GO" id="GO:0000785">
    <property type="term" value="C:chromatin"/>
    <property type="evidence" value="ECO:0007669"/>
    <property type="project" value="TreeGrafter"/>
</dbReference>
<evidence type="ECO:0000259" key="1">
    <source>
        <dbReference type="PROSITE" id="PS51184"/>
    </source>
</evidence>
<dbReference type="Proteomes" id="UP001388673">
    <property type="component" value="Unassembled WGS sequence"/>
</dbReference>
<dbReference type="Pfam" id="PF02373">
    <property type="entry name" value="JmjC"/>
    <property type="match status" value="1"/>
</dbReference>
<reference evidence="2 3" key="1">
    <citation type="journal article" date="2024" name="bioRxiv">
        <title>Comparative genomics of Cryptococcus and Kwoniella reveals pathogenesis evolution and contrasting karyotype dynamics via intercentromeric recombination or chromosome fusion.</title>
        <authorList>
            <person name="Coelho M.A."/>
            <person name="David-Palma M."/>
            <person name="Shea T."/>
            <person name="Bowers K."/>
            <person name="McGinley-Smith S."/>
            <person name="Mohammad A.W."/>
            <person name="Gnirke A."/>
            <person name="Yurkov A.M."/>
            <person name="Nowrousian M."/>
            <person name="Sun S."/>
            <person name="Cuomo C.A."/>
            <person name="Heitman J."/>
        </authorList>
    </citation>
    <scope>NUCLEOTIDE SEQUENCE [LARGE SCALE GENOMIC DNA]</scope>
    <source>
        <strain evidence="2 3">CBS 13917</strain>
    </source>
</reference>
<dbReference type="PANTHER" id="PTHR10694">
    <property type="entry name" value="LYSINE-SPECIFIC DEMETHYLASE"/>
    <property type="match status" value="1"/>
</dbReference>
<organism evidence="2 3">
    <name type="scientific">Kwoniella newhampshirensis</name>
    <dbReference type="NCBI Taxonomy" id="1651941"/>
    <lineage>
        <taxon>Eukaryota</taxon>
        <taxon>Fungi</taxon>
        <taxon>Dikarya</taxon>
        <taxon>Basidiomycota</taxon>
        <taxon>Agaricomycotina</taxon>
        <taxon>Tremellomycetes</taxon>
        <taxon>Tremellales</taxon>
        <taxon>Cryptococcaceae</taxon>
        <taxon>Kwoniella</taxon>
    </lineage>
</organism>
<name>A0AAW0YZ44_9TREE</name>